<dbReference type="PANTHER" id="PTHR22916:SF3">
    <property type="entry name" value="UDP-GLCNAC:BETAGAL BETA-1,3-N-ACETYLGLUCOSAMINYLTRANSFERASE-LIKE PROTEIN 1"/>
    <property type="match status" value="1"/>
</dbReference>
<sequence length="297" mass="34542">MEKLNRTSLLQPKVSIVCITYNQENVIQQALDGFINQYTNFDYEIVIHDDSSTDSTPDLLRDFYLKYPEKVTLLLQSENQNSISDVDVTCICASHASGKYIALCEGDDYWIDPYKLQKQYDVLEANPDLSASFHSAYTETPNGERNLFAHHSEDERKFTPQEVILGDGAFMPTSGLFCRKEAFEQITRDLILTMPCGDYFFQIMASKDGGAYYFPEPMSVYRIQHAVSFSTNFSNVDYETTAKFYERMCKAVKLMDSITEYQFSSSFDIMFNRYNRSRRNNLKRHHYLKFKKLLKMV</sequence>
<dbReference type="Proteomes" id="UP000863257">
    <property type="component" value="Unassembled WGS sequence"/>
</dbReference>
<proteinExistence type="predicted"/>
<evidence type="ECO:0000313" key="2">
    <source>
        <dbReference type="EMBL" id="HAS8542452.1"/>
    </source>
</evidence>
<dbReference type="AlphaFoldDB" id="A0A8H9THH4"/>
<reference evidence="2" key="2">
    <citation type="submission" date="2019-01" db="EMBL/GenBank/DDBJ databases">
        <authorList>
            <consortium name="NCBI Pathogen Detection Project"/>
        </authorList>
    </citation>
    <scope>NUCLEOTIDE SEQUENCE</scope>
    <source>
        <strain evidence="2">BCW_3452</strain>
    </source>
</reference>
<dbReference type="PANTHER" id="PTHR22916">
    <property type="entry name" value="GLYCOSYLTRANSFERASE"/>
    <property type="match status" value="1"/>
</dbReference>
<dbReference type="InterPro" id="IPR001173">
    <property type="entry name" value="Glyco_trans_2-like"/>
</dbReference>
<name>A0A8H9THH4_VIBVL</name>
<dbReference type="GO" id="GO:0016758">
    <property type="term" value="F:hexosyltransferase activity"/>
    <property type="evidence" value="ECO:0007669"/>
    <property type="project" value="UniProtKB-ARBA"/>
</dbReference>
<comment type="caution">
    <text evidence="2">The sequence shown here is derived from an EMBL/GenBank/DDBJ whole genome shotgun (WGS) entry which is preliminary data.</text>
</comment>
<dbReference type="EMBL" id="DACRBY010000039">
    <property type="protein sequence ID" value="HAS8542452.1"/>
    <property type="molecule type" value="Genomic_DNA"/>
</dbReference>
<dbReference type="Gene3D" id="3.90.550.10">
    <property type="entry name" value="Spore Coat Polysaccharide Biosynthesis Protein SpsA, Chain A"/>
    <property type="match status" value="1"/>
</dbReference>
<accession>A0A8H9THH4</accession>
<keyword evidence="2" id="KW-0808">Transferase</keyword>
<dbReference type="RefSeq" id="WP_058667384.1">
    <property type="nucleotide sequence ID" value="NZ_CP035784.1"/>
</dbReference>
<dbReference type="Pfam" id="PF00535">
    <property type="entry name" value="Glycos_transf_2"/>
    <property type="match status" value="1"/>
</dbReference>
<organism evidence="2">
    <name type="scientific">Vibrio vulnificus</name>
    <dbReference type="NCBI Taxonomy" id="672"/>
    <lineage>
        <taxon>Bacteria</taxon>
        <taxon>Pseudomonadati</taxon>
        <taxon>Pseudomonadota</taxon>
        <taxon>Gammaproteobacteria</taxon>
        <taxon>Vibrionales</taxon>
        <taxon>Vibrionaceae</taxon>
        <taxon>Vibrio</taxon>
    </lineage>
</organism>
<dbReference type="InterPro" id="IPR029044">
    <property type="entry name" value="Nucleotide-diphossugar_trans"/>
</dbReference>
<reference evidence="2" key="1">
    <citation type="journal article" date="2018" name="Genome Biol.">
        <title>SKESA: strategic k-mer extension for scrupulous assemblies.</title>
        <authorList>
            <person name="Souvorov A."/>
            <person name="Agarwala R."/>
            <person name="Lipman D.J."/>
        </authorList>
    </citation>
    <scope>NUCLEOTIDE SEQUENCE</scope>
    <source>
        <strain evidence="2">BCW_3452</strain>
    </source>
</reference>
<feature type="domain" description="Glycosyltransferase 2-like" evidence="1">
    <location>
        <begin position="15"/>
        <end position="186"/>
    </location>
</feature>
<protein>
    <submittedName>
        <fullName evidence="2">Glycosyltransferase family 2 protein</fullName>
    </submittedName>
</protein>
<gene>
    <name evidence="2" type="ORF">I7730_21910</name>
</gene>
<evidence type="ECO:0000259" key="1">
    <source>
        <dbReference type="Pfam" id="PF00535"/>
    </source>
</evidence>
<dbReference type="SUPFAM" id="SSF53448">
    <property type="entry name" value="Nucleotide-diphospho-sugar transferases"/>
    <property type="match status" value="1"/>
</dbReference>